<proteinExistence type="predicted"/>
<evidence type="ECO:0000313" key="1">
    <source>
        <dbReference type="EMBL" id="MCT7397726.1"/>
    </source>
</evidence>
<organism evidence="1 2">
    <name type="scientific">Eubacterium album</name>
    <dbReference type="NCBI Taxonomy" id="2978477"/>
    <lineage>
        <taxon>Bacteria</taxon>
        <taxon>Bacillati</taxon>
        <taxon>Bacillota</taxon>
        <taxon>Clostridia</taxon>
        <taxon>Eubacteriales</taxon>
        <taxon>Eubacteriaceae</taxon>
        <taxon>Eubacterium</taxon>
    </lineage>
</organism>
<evidence type="ECO:0000313" key="2">
    <source>
        <dbReference type="Proteomes" id="UP001431199"/>
    </source>
</evidence>
<gene>
    <name evidence="1" type="ORF">N5B56_01325</name>
</gene>
<sequence length="166" mass="19152">MLDKDIKFDERVDSAAYGTTTLYFNAPKKYLHGKYPEAASCEISVEFPFGKAKAAHASVEFSPTMSDDAGDTDYEWFDVDLPYDEIEELIDIGLKASKTDVEFKFIINDDIDSTDCYKTTYETSAQAFAFAYQYSEDHRIKNAEIEVYRRKADSDKEWKLENSRNY</sequence>
<comment type="caution">
    <text evidence="1">The sequence shown here is derived from an EMBL/GenBank/DDBJ whole genome shotgun (WGS) entry which is preliminary data.</text>
</comment>
<accession>A0ABT2LYM6</accession>
<protein>
    <submittedName>
        <fullName evidence="1">Uncharacterized protein</fullName>
    </submittedName>
</protein>
<dbReference type="EMBL" id="JAODBU010000002">
    <property type="protein sequence ID" value="MCT7397726.1"/>
    <property type="molecule type" value="Genomic_DNA"/>
</dbReference>
<reference evidence="1" key="1">
    <citation type="submission" date="2022-09" db="EMBL/GenBank/DDBJ databases">
        <title>Eubacterium sp. LFL-14 isolated from human feces.</title>
        <authorList>
            <person name="Liu F."/>
        </authorList>
    </citation>
    <scope>NUCLEOTIDE SEQUENCE</scope>
    <source>
        <strain evidence="1">LFL-14</strain>
    </source>
</reference>
<dbReference type="Proteomes" id="UP001431199">
    <property type="component" value="Unassembled WGS sequence"/>
</dbReference>
<dbReference type="RefSeq" id="WP_260978162.1">
    <property type="nucleotide sequence ID" value="NZ_JAODBU010000002.1"/>
</dbReference>
<name>A0ABT2LYM6_9FIRM</name>
<keyword evidence="2" id="KW-1185">Reference proteome</keyword>